<comment type="caution">
    <text evidence="3">The sequence shown here is derived from an EMBL/GenBank/DDBJ whole genome shotgun (WGS) entry which is preliminary data.</text>
</comment>
<dbReference type="Proteomes" id="UP001501578">
    <property type="component" value="Unassembled WGS sequence"/>
</dbReference>
<feature type="compositionally biased region" description="Basic and acidic residues" evidence="1">
    <location>
        <begin position="165"/>
        <end position="185"/>
    </location>
</feature>
<feature type="compositionally biased region" description="Low complexity" evidence="1">
    <location>
        <begin position="61"/>
        <end position="89"/>
    </location>
</feature>
<evidence type="ECO:0000256" key="2">
    <source>
        <dbReference type="SAM" id="Phobius"/>
    </source>
</evidence>
<keyword evidence="2" id="KW-1133">Transmembrane helix</keyword>
<feature type="compositionally biased region" description="Pro residues" evidence="1">
    <location>
        <begin position="13"/>
        <end position="33"/>
    </location>
</feature>
<feature type="transmembrane region" description="Helical" evidence="2">
    <location>
        <begin position="208"/>
        <end position="226"/>
    </location>
</feature>
<name>A0ABN1QU41_9ACTN</name>
<feature type="compositionally biased region" description="Low complexity" evidence="1">
    <location>
        <begin position="155"/>
        <end position="164"/>
    </location>
</feature>
<proteinExistence type="predicted"/>
<organism evidence="3 4">
    <name type="scientific">Nonomuraea longicatena</name>
    <dbReference type="NCBI Taxonomy" id="83682"/>
    <lineage>
        <taxon>Bacteria</taxon>
        <taxon>Bacillati</taxon>
        <taxon>Actinomycetota</taxon>
        <taxon>Actinomycetes</taxon>
        <taxon>Streptosporangiales</taxon>
        <taxon>Streptosporangiaceae</taxon>
        <taxon>Nonomuraea</taxon>
    </lineage>
</organism>
<keyword evidence="2" id="KW-0812">Transmembrane</keyword>
<keyword evidence="4" id="KW-1185">Reference proteome</keyword>
<dbReference type="EMBL" id="BAAAHQ010000041">
    <property type="protein sequence ID" value="GAA0947307.1"/>
    <property type="molecule type" value="Genomic_DNA"/>
</dbReference>
<feature type="region of interest" description="Disordered" evidence="1">
    <location>
        <begin position="1"/>
        <end position="204"/>
    </location>
</feature>
<feature type="compositionally biased region" description="Pro residues" evidence="1">
    <location>
        <begin position="125"/>
        <end position="136"/>
    </location>
</feature>
<protein>
    <submittedName>
        <fullName evidence="3">Uncharacterized protein</fullName>
    </submittedName>
</protein>
<keyword evidence="2" id="KW-0472">Membrane</keyword>
<gene>
    <name evidence="3" type="ORF">GCM10009560_63630</name>
</gene>
<sequence>MSTEDRDWFAPPENQPAQPPPSPAPPAGNPPHAHPGKGPRAGQQGRQTPAGRPPRERRGGTPRPARPDAQGGVGAPGAAAPRPARPDVQVWPPPSADPPGSSTQPLPVVSGDPLPRRRPGASQRPPQPRQPHPPQPFAQGPPTHVPPAPADDEPAAPGQPADAAPHTDRPEAAQDTGERVAHGEGGRGQADDPPGPAERRPARKRTSVRMLAVLAAAAVAIGGITYDHYLVYLKRTEWDKPARIYEVRTGQAVTVGHVTWTASFESVPSLPGGQTSERGSVWMRIDLRRTAADERGTAKTGDPSELLLEDRGGRRWATVLDDGETRPERLAVGTESRLTAYARIPEAQTDEVHLLLRPSNYRADIPTDKLFTADLEPNDDVIRVRR</sequence>
<evidence type="ECO:0000313" key="4">
    <source>
        <dbReference type="Proteomes" id="UP001501578"/>
    </source>
</evidence>
<evidence type="ECO:0000256" key="1">
    <source>
        <dbReference type="SAM" id="MobiDB-lite"/>
    </source>
</evidence>
<evidence type="ECO:0000313" key="3">
    <source>
        <dbReference type="EMBL" id="GAA0947307.1"/>
    </source>
</evidence>
<reference evidence="3 4" key="1">
    <citation type="journal article" date="2019" name="Int. J. Syst. Evol. Microbiol.">
        <title>The Global Catalogue of Microorganisms (GCM) 10K type strain sequencing project: providing services to taxonomists for standard genome sequencing and annotation.</title>
        <authorList>
            <consortium name="The Broad Institute Genomics Platform"/>
            <consortium name="The Broad Institute Genome Sequencing Center for Infectious Disease"/>
            <person name="Wu L."/>
            <person name="Ma J."/>
        </authorList>
    </citation>
    <scope>NUCLEOTIDE SEQUENCE [LARGE SCALE GENOMIC DNA]</scope>
    <source>
        <strain evidence="3 4">JCM 11136</strain>
    </source>
</reference>
<accession>A0ABN1QU41</accession>